<feature type="transmembrane region" description="Helical" evidence="2">
    <location>
        <begin position="43"/>
        <end position="64"/>
    </location>
</feature>
<dbReference type="SUPFAM" id="SSF58113">
    <property type="entry name" value="Apolipoprotein A-I"/>
    <property type="match status" value="1"/>
</dbReference>
<keyword evidence="2" id="KW-0812">Transmembrane</keyword>
<feature type="compositionally biased region" description="Basic and acidic residues" evidence="1">
    <location>
        <begin position="173"/>
        <end position="198"/>
    </location>
</feature>
<dbReference type="AlphaFoldDB" id="A0A934UR55"/>
<evidence type="ECO:0000313" key="4">
    <source>
        <dbReference type="Proteomes" id="UP000617041"/>
    </source>
</evidence>
<sequence>MRARAILLVLAVVLLAGFAAQNWTEITRPVPLNVAVTTVQAPLGLILLVLLAAAAIVFIGYAGSLRTRHLLESRDHARAMNAQRDLADKAEASRFTDLRQMLDTHMRESRQREATMNAELDKRLGQHHRELRDELQRLTQLMSGRLAQMERHLEPPGPGLDPMRPRPAMPVEDRTVIERRPADEPVMEAPRERERIIEPDPGPGSNPIRRWFGR</sequence>
<proteinExistence type="predicted"/>
<dbReference type="EMBL" id="JAEDAO010000001">
    <property type="protein sequence ID" value="MBK0393384.1"/>
    <property type="molecule type" value="Genomic_DNA"/>
</dbReference>
<dbReference type="RefSeq" id="WP_200788355.1">
    <property type="nucleotide sequence ID" value="NZ_JAEDAO010000001.1"/>
</dbReference>
<keyword evidence="2" id="KW-0472">Membrane</keyword>
<reference evidence="3" key="1">
    <citation type="submission" date="2020-12" db="EMBL/GenBank/DDBJ databases">
        <title>Ramlibacter sp. nov., isolated from a freshwater alga, Cryptomonas.</title>
        <authorList>
            <person name="Kim H.M."/>
            <person name="Jeon C.O."/>
        </authorList>
    </citation>
    <scope>NUCLEOTIDE SEQUENCE</scope>
    <source>
        <strain evidence="3">CrO1</strain>
    </source>
</reference>
<accession>A0A934UR55</accession>
<comment type="caution">
    <text evidence="3">The sequence shown here is derived from an EMBL/GenBank/DDBJ whole genome shotgun (WGS) entry which is preliminary data.</text>
</comment>
<keyword evidence="2" id="KW-1133">Transmembrane helix</keyword>
<name>A0A934UR55_9BURK</name>
<evidence type="ECO:0000256" key="1">
    <source>
        <dbReference type="SAM" id="MobiDB-lite"/>
    </source>
</evidence>
<organism evidence="3 4">
    <name type="scientific">Ramlibacter algicola</name>
    <dbReference type="NCBI Taxonomy" id="2795217"/>
    <lineage>
        <taxon>Bacteria</taxon>
        <taxon>Pseudomonadati</taxon>
        <taxon>Pseudomonadota</taxon>
        <taxon>Betaproteobacteria</taxon>
        <taxon>Burkholderiales</taxon>
        <taxon>Comamonadaceae</taxon>
        <taxon>Ramlibacter</taxon>
    </lineage>
</organism>
<feature type="region of interest" description="Disordered" evidence="1">
    <location>
        <begin position="173"/>
        <end position="214"/>
    </location>
</feature>
<protein>
    <recommendedName>
        <fullName evidence="5">LapA family protein</fullName>
    </recommendedName>
</protein>
<evidence type="ECO:0008006" key="5">
    <source>
        <dbReference type="Google" id="ProtNLM"/>
    </source>
</evidence>
<keyword evidence="4" id="KW-1185">Reference proteome</keyword>
<evidence type="ECO:0000256" key="2">
    <source>
        <dbReference type="SAM" id="Phobius"/>
    </source>
</evidence>
<evidence type="ECO:0000313" key="3">
    <source>
        <dbReference type="EMBL" id="MBK0393384.1"/>
    </source>
</evidence>
<gene>
    <name evidence="3" type="ORF">I8E28_12345</name>
</gene>
<dbReference type="Proteomes" id="UP000617041">
    <property type="component" value="Unassembled WGS sequence"/>
</dbReference>